<dbReference type="AlphaFoldDB" id="A0A177PE49"/>
<dbReference type="Pfam" id="PF13439">
    <property type="entry name" value="Glyco_transf_4"/>
    <property type="match status" value="1"/>
</dbReference>
<feature type="domain" description="Glycosyl transferase family 1" evidence="1">
    <location>
        <begin position="187"/>
        <end position="344"/>
    </location>
</feature>
<organism evidence="3 4">
    <name type="scientific">Methylomonas koyamae</name>
    <dbReference type="NCBI Taxonomy" id="702114"/>
    <lineage>
        <taxon>Bacteria</taxon>
        <taxon>Pseudomonadati</taxon>
        <taxon>Pseudomonadota</taxon>
        <taxon>Gammaproteobacteria</taxon>
        <taxon>Methylococcales</taxon>
        <taxon>Methylococcaceae</taxon>
        <taxon>Methylomonas</taxon>
    </lineage>
</organism>
<dbReference type="InterPro" id="IPR001296">
    <property type="entry name" value="Glyco_trans_1"/>
</dbReference>
<gene>
    <name evidence="3" type="ORF">A1355_01225</name>
</gene>
<accession>A0A177PE49</accession>
<evidence type="ECO:0008006" key="5">
    <source>
        <dbReference type="Google" id="ProtNLM"/>
    </source>
</evidence>
<dbReference type="Gene3D" id="3.40.50.2000">
    <property type="entry name" value="Glycogen Phosphorylase B"/>
    <property type="match status" value="2"/>
</dbReference>
<proteinExistence type="predicted"/>
<evidence type="ECO:0000259" key="1">
    <source>
        <dbReference type="Pfam" id="PF00534"/>
    </source>
</evidence>
<protein>
    <recommendedName>
        <fullName evidence="5">Glycosyltransferase</fullName>
    </recommendedName>
</protein>
<dbReference type="EMBL" id="LUUK01000012">
    <property type="protein sequence ID" value="OAI28332.1"/>
    <property type="molecule type" value="Genomic_DNA"/>
</dbReference>
<dbReference type="STRING" id="702114.A1355_01225"/>
<keyword evidence="4" id="KW-1185">Reference proteome</keyword>
<sequence length="376" mass="42918">MRIMIMVSSLVYGGCETQVIATVKGLISKNIDVFLYFLENRVPRLSELQDEITSGKLEYFIGNKAHMLDLQAIKDIRRNLIRWQPDLVHSFLFHSDIYSRFALLGLKIPLINSERNHEYRLKSRQLLLHYLTRFRADAVIANTHAGAKFAATRYRLPESSIYVVWNGIDIDSINAKASDDSIDIKREYFGQENIKLATMVASIKPQKNHALALDVATELISMDPTWRVLFVGGAIEGSKDSHCNTIIAKYSRLKNSQNIRLTPNTDKVISIIKQSDVFFLTSKHEGFPNVIMEAMTLGVPIASTNYSDIKMIEPLKNYIVDNFDAVEMACTIHRAYDDRQLCEEIFPKWVAENVSLDLMIEKLIFIYQSTINRCVG</sequence>
<evidence type="ECO:0000313" key="4">
    <source>
        <dbReference type="Proteomes" id="UP000077628"/>
    </source>
</evidence>
<feature type="domain" description="Glycosyltransferase subfamily 4-like N-terminal" evidence="2">
    <location>
        <begin position="12"/>
        <end position="171"/>
    </location>
</feature>
<dbReference type="Proteomes" id="UP000077628">
    <property type="component" value="Unassembled WGS sequence"/>
</dbReference>
<evidence type="ECO:0000259" key="2">
    <source>
        <dbReference type="Pfam" id="PF13439"/>
    </source>
</evidence>
<dbReference type="OrthoDB" id="5290958at2"/>
<dbReference type="PANTHER" id="PTHR12526:SF630">
    <property type="entry name" value="GLYCOSYLTRANSFERASE"/>
    <property type="match status" value="1"/>
</dbReference>
<dbReference type="InterPro" id="IPR028098">
    <property type="entry name" value="Glyco_trans_4-like_N"/>
</dbReference>
<dbReference type="SUPFAM" id="SSF53756">
    <property type="entry name" value="UDP-Glycosyltransferase/glycogen phosphorylase"/>
    <property type="match status" value="1"/>
</dbReference>
<comment type="caution">
    <text evidence="3">The sequence shown here is derived from an EMBL/GenBank/DDBJ whole genome shotgun (WGS) entry which is preliminary data.</text>
</comment>
<dbReference type="CDD" id="cd03811">
    <property type="entry name" value="GT4_GT28_WabH-like"/>
    <property type="match status" value="1"/>
</dbReference>
<dbReference type="GO" id="GO:0016757">
    <property type="term" value="F:glycosyltransferase activity"/>
    <property type="evidence" value="ECO:0007669"/>
    <property type="project" value="InterPro"/>
</dbReference>
<reference evidence="4" key="1">
    <citation type="submission" date="2016-03" db="EMBL/GenBank/DDBJ databases">
        <authorList>
            <person name="Heylen K."/>
            <person name="De Vos P."/>
            <person name="Vekeman B."/>
        </authorList>
    </citation>
    <scope>NUCLEOTIDE SEQUENCE [LARGE SCALE GENOMIC DNA]</scope>
    <source>
        <strain evidence="4">R-45383</strain>
    </source>
</reference>
<dbReference type="GO" id="GO:1901135">
    <property type="term" value="P:carbohydrate derivative metabolic process"/>
    <property type="evidence" value="ECO:0007669"/>
    <property type="project" value="UniProtKB-ARBA"/>
</dbReference>
<dbReference type="Pfam" id="PF00534">
    <property type="entry name" value="Glycos_transf_1"/>
    <property type="match status" value="1"/>
</dbReference>
<name>A0A177PE49_9GAMM</name>
<evidence type="ECO:0000313" key="3">
    <source>
        <dbReference type="EMBL" id="OAI28332.1"/>
    </source>
</evidence>
<dbReference type="PANTHER" id="PTHR12526">
    <property type="entry name" value="GLYCOSYLTRANSFERASE"/>
    <property type="match status" value="1"/>
</dbReference>